<name>A0ABN7UMX1_GIGMA</name>
<sequence>MNFSNNAYLRGLNGLGWVGFEPDLGLEIGTLLKLEVTTLV</sequence>
<evidence type="ECO:0000313" key="1">
    <source>
        <dbReference type="EMBL" id="CAG8622704.1"/>
    </source>
</evidence>
<proteinExistence type="predicted"/>
<organism evidence="1 2">
    <name type="scientific">Gigaspora margarita</name>
    <dbReference type="NCBI Taxonomy" id="4874"/>
    <lineage>
        <taxon>Eukaryota</taxon>
        <taxon>Fungi</taxon>
        <taxon>Fungi incertae sedis</taxon>
        <taxon>Mucoromycota</taxon>
        <taxon>Glomeromycotina</taxon>
        <taxon>Glomeromycetes</taxon>
        <taxon>Diversisporales</taxon>
        <taxon>Gigasporaceae</taxon>
        <taxon>Gigaspora</taxon>
    </lineage>
</organism>
<feature type="non-terminal residue" evidence="1">
    <location>
        <position position="40"/>
    </location>
</feature>
<reference evidence="1 2" key="1">
    <citation type="submission" date="2021-06" db="EMBL/GenBank/DDBJ databases">
        <authorList>
            <person name="Kallberg Y."/>
            <person name="Tangrot J."/>
            <person name="Rosling A."/>
        </authorList>
    </citation>
    <scope>NUCLEOTIDE SEQUENCE [LARGE SCALE GENOMIC DNA]</scope>
    <source>
        <strain evidence="1 2">120-4 pot B 10/14</strain>
    </source>
</reference>
<evidence type="ECO:0000313" key="2">
    <source>
        <dbReference type="Proteomes" id="UP000789901"/>
    </source>
</evidence>
<keyword evidence="2" id="KW-1185">Reference proteome</keyword>
<protein>
    <submittedName>
        <fullName evidence="1">17047_t:CDS:1</fullName>
    </submittedName>
</protein>
<accession>A0ABN7UMX1</accession>
<gene>
    <name evidence="1" type="ORF">GMARGA_LOCUS7924</name>
</gene>
<dbReference type="Proteomes" id="UP000789901">
    <property type="component" value="Unassembled WGS sequence"/>
</dbReference>
<comment type="caution">
    <text evidence="1">The sequence shown here is derived from an EMBL/GenBank/DDBJ whole genome shotgun (WGS) entry which is preliminary data.</text>
</comment>
<dbReference type="EMBL" id="CAJVQB010003957">
    <property type="protein sequence ID" value="CAG8622704.1"/>
    <property type="molecule type" value="Genomic_DNA"/>
</dbReference>